<evidence type="ECO:0000313" key="8">
    <source>
        <dbReference type="EMBL" id="TVT22420.1"/>
    </source>
</evidence>
<dbReference type="Proteomes" id="UP000318578">
    <property type="component" value="Unassembled WGS sequence"/>
</dbReference>
<dbReference type="InterPro" id="IPR013154">
    <property type="entry name" value="ADH-like_N"/>
</dbReference>
<dbReference type="CDD" id="cd05284">
    <property type="entry name" value="arabinose_DH_like"/>
    <property type="match status" value="1"/>
</dbReference>
<dbReference type="Gene3D" id="3.40.50.720">
    <property type="entry name" value="NAD(P)-binding Rossmann-like Domain"/>
    <property type="match status" value="1"/>
</dbReference>
<evidence type="ECO:0000259" key="6">
    <source>
        <dbReference type="Pfam" id="PF00107"/>
    </source>
</evidence>
<dbReference type="AlphaFoldDB" id="A0A558ADS0"/>
<dbReference type="InterPro" id="IPR036291">
    <property type="entry name" value="NAD(P)-bd_dom_sf"/>
</dbReference>
<keyword evidence="4" id="KW-0560">Oxidoreductase</keyword>
<evidence type="ECO:0000313" key="9">
    <source>
        <dbReference type="Proteomes" id="UP000318578"/>
    </source>
</evidence>
<feature type="domain" description="Alcohol dehydrogenase-like C-terminal" evidence="6">
    <location>
        <begin position="184"/>
        <end position="305"/>
    </location>
</feature>
<proteinExistence type="inferred from homology"/>
<dbReference type="EMBL" id="VJZA01000018">
    <property type="protein sequence ID" value="TVT22420.1"/>
    <property type="molecule type" value="Genomic_DNA"/>
</dbReference>
<organism evidence="8 9">
    <name type="scientific">Amycolatopsis acidiphila</name>
    <dbReference type="NCBI Taxonomy" id="715473"/>
    <lineage>
        <taxon>Bacteria</taxon>
        <taxon>Bacillati</taxon>
        <taxon>Actinomycetota</taxon>
        <taxon>Actinomycetes</taxon>
        <taxon>Pseudonocardiales</taxon>
        <taxon>Pseudonocardiaceae</taxon>
        <taxon>Amycolatopsis</taxon>
    </lineage>
</organism>
<dbReference type="Pfam" id="PF00107">
    <property type="entry name" value="ADH_zinc_N"/>
    <property type="match status" value="1"/>
</dbReference>
<reference evidence="8 9" key="1">
    <citation type="submission" date="2019-07" db="EMBL/GenBank/DDBJ databases">
        <title>New species of Amycolatopsis and Streptomyces.</title>
        <authorList>
            <person name="Duangmal K."/>
            <person name="Teo W.F.A."/>
            <person name="Lipun K."/>
        </authorList>
    </citation>
    <scope>NUCLEOTIDE SEQUENCE [LARGE SCALE GENOMIC DNA]</scope>
    <source>
        <strain evidence="8 9">JCM 30562</strain>
    </source>
</reference>
<evidence type="ECO:0000256" key="1">
    <source>
        <dbReference type="ARBA" id="ARBA00001947"/>
    </source>
</evidence>
<accession>A0A558ADS0</accession>
<feature type="domain" description="Alcohol dehydrogenase-like N-terminal" evidence="7">
    <location>
        <begin position="26"/>
        <end position="136"/>
    </location>
</feature>
<evidence type="ECO:0000256" key="5">
    <source>
        <dbReference type="RuleBase" id="RU361277"/>
    </source>
</evidence>
<comment type="similarity">
    <text evidence="5">Belongs to the zinc-containing alcohol dehydrogenase family.</text>
</comment>
<keyword evidence="9" id="KW-1185">Reference proteome</keyword>
<keyword evidence="3 5" id="KW-0862">Zinc</keyword>
<dbReference type="SUPFAM" id="SSF50129">
    <property type="entry name" value="GroES-like"/>
    <property type="match status" value="1"/>
</dbReference>
<protein>
    <submittedName>
        <fullName evidence="8">NAD(P)-dependent alcohol dehydrogenase</fullName>
    </submittedName>
</protein>
<dbReference type="PANTHER" id="PTHR43401:SF5">
    <property type="entry name" value="ALCOHOL DEHYDROGENASE-RELATED"/>
    <property type="match status" value="1"/>
</dbReference>
<dbReference type="Pfam" id="PF08240">
    <property type="entry name" value="ADH_N"/>
    <property type="match status" value="1"/>
</dbReference>
<comment type="caution">
    <text evidence="8">The sequence shown here is derived from an EMBL/GenBank/DDBJ whole genome shotgun (WGS) entry which is preliminary data.</text>
</comment>
<dbReference type="PANTHER" id="PTHR43401">
    <property type="entry name" value="L-THREONINE 3-DEHYDROGENASE"/>
    <property type="match status" value="1"/>
</dbReference>
<evidence type="ECO:0000256" key="4">
    <source>
        <dbReference type="ARBA" id="ARBA00023002"/>
    </source>
</evidence>
<dbReference type="Gene3D" id="3.90.180.10">
    <property type="entry name" value="Medium-chain alcohol dehydrogenases, catalytic domain"/>
    <property type="match status" value="1"/>
</dbReference>
<evidence type="ECO:0000256" key="2">
    <source>
        <dbReference type="ARBA" id="ARBA00022723"/>
    </source>
</evidence>
<evidence type="ECO:0000256" key="3">
    <source>
        <dbReference type="ARBA" id="ARBA00022833"/>
    </source>
</evidence>
<dbReference type="InterPro" id="IPR011032">
    <property type="entry name" value="GroES-like_sf"/>
</dbReference>
<sequence>MKAVRLHHYGEQPRLEDVPEPSISQPLDVIVEVGGAGLCETDLQVIQGQWGARTDPVLPLTLGHENAGWVREVGTAVENVQAGDPVIVHPLTTCGFCRPCRAGDEAHCERAAFTGVDFDGGMAELLLTSARSLVKLRPLLQPAEVATLADDGLAAYHTVRAALPLLYPGTCAVVLGAGRLGRVGLQCLLALSPAEVVVVDLSDRDLGVAAGLGAHHTVRAGRGQVQAVRDLTSGAGADVVLDFAERPGAEADRIAMVRRAGSYFVVGSGANMDIPAVDVIASEINVVGKFSGSHGDLADLVTLAAQHQIKLETSTYDLDSVAEVISDLANGRLRSWGVLTPTPG</sequence>
<dbReference type="InterPro" id="IPR013149">
    <property type="entry name" value="ADH-like_C"/>
</dbReference>
<dbReference type="SUPFAM" id="SSF51735">
    <property type="entry name" value="NAD(P)-binding Rossmann-fold domains"/>
    <property type="match status" value="1"/>
</dbReference>
<dbReference type="PROSITE" id="PS00059">
    <property type="entry name" value="ADH_ZINC"/>
    <property type="match status" value="1"/>
</dbReference>
<dbReference type="RefSeq" id="WP_144638182.1">
    <property type="nucleotide sequence ID" value="NZ_BNAX01000020.1"/>
</dbReference>
<dbReference type="InterPro" id="IPR002328">
    <property type="entry name" value="ADH_Zn_CS"/>
</dbReference>
<dbReference type="OrthoDB" id="334894at2"/>
<name>A0A558ADS0_9PSEU</name>
<dbReference type="InterPro" id="IPR050129">
    <property type="entry name" value="Zn_alcohol_dh"/>
</dbReference>
<evidence type="ECO:0000259" key="7">
    <source>
        <dbReference type="Pfam" id="PF08240"/>
    </source>
</evidence>
<gene>
    <name evidence="8" type="ORF">FNH06_13605</name>
</gene>
<dbReference type="GO" id="GO:0016491">
    <property type="term" value="F:oxidoreductase activity"/>
    <property type="evidence" value="ECO:0007669"/>
    <property type="project" value="UniProtKB-KW"/>
</dbReference>
<dbReference type="GO" id="GO:0008270">
    <property type="term" value="F:zinc ion binding"/>
    <property type="evidence" value="ECO:0007669"/>
    <property type="project" value="InterPro"/>
</dbReference>
<comment type="cofactor">
    <cofactor evidence="1 5">
        <name>Zn(2+)</name>
        <dbReference type="ChEBI" id="CHEBI:29105"/>
    </cofactor>
</comment>
<keyword evidence="2 5" id="KW-0479">Metal-binding</keyword>